<keyword evidence="2" id="KW-1185">Reference proteome</keyword>
<sequence length="209" mass="23275">MLKEQRKIKNWKKLLSGLAIVIPFLPLTAFAIPARPNPKRNPCPKIYYEEPYNSKLIVPAECTPNAATIRWNQTGQAVDQSINVVPRATNVRPIQPPAPEARQSAIATVKPMMDGKVSVTLKNDTNARISYQVITHTQTRILPATEEVVLREIPTPATITLVREDAGWLKVMPISTEDGMLTVSLDEETTLDDNQGVIRIQKDGQVFLN</sequence>
<organism evidence="1 2">
    <name type="scientific">Plectonema cf. radiosum LEGE 06105</name>
    <dbReference type="NCBI Taxonomy" id="945769"/>
    <lineage>
        <taxon>Bacteria</taxon>
        <taxon>Bacillati</taxon>
        <taxon>Cyanobacteriota</taxon>
        <taxon>Cyanophyceae</taxon>
        <taxon>Oscillatoriophycideae</taxon>
        <taxon>Oscillatoriales</taxon>
        <taxon>Microcoleaceae</taxon>
        <taxon>Plectonema</taxon>
    </lineage>
</organism>
<reference evidence="1" key="1">
    <citation type="submission" date="2020-10" db="EMBL/GenBank/DDBJ databases">
        <authorList>
            <person name="Castelo-Branco R."/>
            <person name="Eusebio N."/>
            <person name="Adriana R."/>
            <person name="Vieira A."/>
            <person name="Brugerolle De Fraissinette N."/>
            <person name="Rezende De Castro R."/>
            <person name="Schneider M.P."/>
            <person name="Vasconcelos V."/>
            <person name="Leao P.N."/>
        </authorList>
    </citation>
    <scope>NUCLEOTIDE SEQUENCE</scope>
    <source>
        <strain evidence="1">LEGE 06105</strain>
    </source>
</reference>
<gene>
    <name evidence="1" type="ORF">IQ247_05865</name>
</gene>
<dbReference type="RefSeq" id="WP_193917994.1">
    <property type="nucleotide sequence ID" value="NZ_JADEWL010000012.1"/>
</dbReference>
<comment type="caution">
    <text evidence="1">The sequence shown here is derived from an EMBL/GenBank/DDBJ whole genome shotgun (WGS) entry which is preliminary data.</text>
</comment>
<dbReference type="AlphaFoldDB" id="A0A8J7F332"/>
<evidence type="ECO:0008006" key="3">
    <source>
        <dbReference type="Google" id="ProtNLM"/>
    </source>
</evidence>
<name>A0A8J7F332_9CYAN</name>
<protein>
    <recommendedName>
        <fullName evidence="3">SH3 domain-containing protein</fullName>
    </recommendedName>
</protein>
<dbReference type="EMBL" id="JADEWL010000012">
    <property type="protein sequence ID" value="MBE9212240.1"/>
    <property type="molecule type" value="Genomic_DNA"/>
</dbReference>
<dbReference type="Proteomes" id="UP000620559">
    <property type="component" value="Unassembled WGS sequence"/>
</dbReference>
<evidence type="ECO:0000313" key="1">
    <source>
        <dbReference type="EMBL" id="MBE9212240.1"/>
    </source>
</evidence>
<proteinExistence type="predicted"/>
<evidence type="ECO:0000313" key="2">
    <source>
        <dbReference type="Proteomes" id="UP000620559"/>
    </source>
</evidence>
<accession>A0A8J7F332</accession>